<feature type="transmembrane region" description="Helical" evidence="1">
    <location>
        <begin position="138"/>
        <end position="158"/>
    </location>
</feature>
<evidence type="ECO:0000256" key="1">
    <source>
        <dbReference type="SAM" id="Phobius"/>
    </source>
</evidence>
<accession>A0A1G1Z0F0</accession>
<proteinExistence type="predicted"/>
<feature type="transmembrane region" description="Helical" evidence="1">
    <location>
        <begin position="261"/>
        <end position="281"/>
    </location>
</feature>
<feature type="transmembrane region" description="Helical" evidence="1">
    <location>
        <begin position="113"/>
        <end position="131"/>
    </location>
</feature>
<dbReference type="EMBL" id="MHIR01000035">
    <property type="protein sequence ID" value="OGY57127.1"/>
    <property type="molecule type" value="Genomic_DNA"/>
</dbReference>
<comment type="caution">
    <text evidence="2">The sequence shown here is derived from an EMBL/GenBank/DDBJ whole genome shotgun (WGS) entry which is preliminary data.</text>
</comment>
<dbReference type="AlphaFoldDB" id="A0A1G1Z0F0"/>
<sequence length="543" mass="62574">MKELFNSITKKEWLFVIFLSLAVIFITTAPAVYGWLKTPADKVFTGMHFVSADDWFVYYSFINQGKAGQLLFTDLFAPVEHFKVFRPEWLAVGILAKIFNLSAPAALHLARILLIPVFFAVAYLFLAYIFKEEIKRKVASLFLAFSSGLGIFFIYRLIQYPSNYGAGTFQWPMDLWVPDNNTFLSLFVSPHLIAAATLVFLIFLSLLLFCENYRYRLAVFAGFCGLALFSFHPFQVLKIYALIGGFFLVLIIKAKKIIRPLVWFGLIFFFLSLPSVLYYLWLLKFDDLTVQRALQNINPTTPLYLTLVSFGGLLIFAALGIWFLIKQKKIRENKYLFLAVWAAGQLALLYAPINYQRRLGLGIHFPLAALTVIALFYLYEKNQAWVKKWAGPLALIGAWIFLPSTLFALSAEVMVFSQERELSYISRDLHDSIIWFSKNSPDNSVAFSDYKTGLVLPAYVLRTSYVAHAVETPFYFQKKKEPAWFFSENRRPETEKDFLNRRRINYIIYGPTEREFGSYDPAGKPYLELVYGNETVEIYKVVE</sequence>
<feature type="transmembrane region" description="Helical" evidence="1">
    <location>
        <begin position="301"/>
        <end position="323"/>
    </location>
</feature>
<name>A0A1G1Z0F0_9BACT</name>
<feature type="transmembrane region" description="Helical" evidence="1">
    <location>
        <begin position="335"/>
        <end position="353"/>
    </location>
</feature>
<gene>
    <name evidence="2" type="ORF">A3H67_04545</name>
</gene>
<organism evidence="2 3">
    <name type="scientific">Candidatus Buchananbacteria bacterium RIFCSPLOWO2_02_FULL_46_11b</name>
    <dbReference type="NCBI Taxonomy" id="1797548"/>
    <lineage>
        <taxon>Bacteria</taxon>
        <taxon>Candidatus Buchananiibacteriota</taxon>
    </lineage>
</organism>
<keyword evidence="1" id="KW-0812">Transmembrane</keyword>
<feature type="transmembrane region" description="Helical" evidence="1">
    <location>
        <begin position="359"/>
        <end position="379"/>
    </location>
</feature>
<protein>
    <recommendedName>
        <fullName evidence="4">Glycosyltransferase RgtA/B/C/D-like domain-containing protein</fullName>
    </recommendedName>
</protein>
<feature type="transmembrane region" description="Helical" evidence="1">
    <location>
        <begin position="215"/>
        <end position="231"/>
    </location>
</feature>
<dbReference type="Proteomes" id="UP000177408">
    <property type="component" value="Unassembled WGS sequence"/>
</dbReference>
<feature type="transmembrane region" description="Helical" evidence="1">
    <location>
        <begin position="183"/>
        <end position="208"/>
    </location>
</feature>
<evidence type="ECO:0008006" key="4">
    <source>
        <dbReference type="Google" id="ProtNLM"/>
    </source>
</evidence>
<keyword evidence="1" id="KW-1133">Transmembrane helix</keyword>
<keyword evidence="1" id="KW-0472">Membrane</keyword>
<evidence type="ECO:0000313" key="2">
    <source>
        <dbReference type="EMBL" id="OGY57127.1"/>
    </source>
</evidence>
<feature type="transmembrane region" description="Helical" evidence="1">
    <location>
        <begin position="391"/>
        <end position="416"/>
    </location>
</feature>
<evidence type="ECO:0000313" key="3">
    <source>
        <dbReference type="Proteomes" id="UP000177408"/>
    </source>
</evidence>
<feature type="transmembrane region" description="Helical" evidence="1">
    <location>
        <begin position="12"/>
        <end position="36"/>
    </location>
</feature>
<reference evidence="2 3" key="1">
    <citation type="journal article" date="2016" name="Nat. Commun.">
        <title>Thousands of microbial genomes shed light on interconnected biogeochemical processes in an aquifer system.</title>
        <authorList>
            <person name="Anantharaman K."/>
            <person name="Brown C.T."/>
            <person name="Hug L.A."/>
            <person name="Sharon I."/>
            <person name="Castelle C.J."/>
            <person name="Probst A.J."/>
            <person name="Thomas B.C."/>
            <person name="Singh A."/>
            <person name="Wilkins M.J."/>
            <person name="Karaoz U."/>
            <person name="Brodie E.L."/>
            <person name="Williams K.H."/>
            <person name="Hubbard S.S."/>
            <person name="Banfield J.F."/>
        </authorList>
    </citation>
    <scope>NUCLEOTIDE SEQUENCE [LARGE SCALE GENOMIC DNA]</scope>
</reference>